<name>A0A511AVW6_9PROT</name>
<organism evidence="1 2">
    <name type="scientific">Gluconobacter wancherniae NBRC 103581</name>
    <dbReference type="NCBI Taxonomy" id="656744"/>
    <lineage>
        <taxon>Bacteria</taxon>
        <taxon>Pseudomonadati</taxon>
        <taxon>Pseudomonadota</taxon>
        <taxon>Alphaproteobacteria</taxon>
        <taxon>Acetobacterales</taxon>
        <taxon>Acetobacteraceae</taxon>
        <taxon>Gluconobacter</taxon>
    </lineage>
</organism>
<comment type="caution">
    <text evidence="1">The sequence shown here is derived from an EMBL/GenBank/DDBJ whole genome shotgun (WGS) entry which is preliminary data.</text>
</comment>
<dbReference type="EMBL" id="BJUZ01000001">
    <property type="protein sequence ID" value="GEK92284.1"/>
    <property type="molecule type" value="Genomic_DNA"/>
</dbReference>
<reference evidence="1 2" key="1">
    <citation type="submission" date="2019-07" db="EMBL/GenBank/DDBJ databases">
        <title>Whole genome shotgun sequence of Gluconobacter wancherniae NBRC 103581.</title>
        <authorList>
            <person name="Hosoyama A."/>
            <person name="Uohara A."/>
            <person name="Ohji S."/>
            <person name="Ichikawa N."/>
        </authorList>
    </citation>
    <scope>NUCLEOTIDE SEQUENCE [LARGE SCALE GENOMIC DNA]</scope>
    <source>
        <strain evidence="1 2">NBRC 103581</strain>
    </source>
</reference>
<dbReference type="InterPro" id="IPR032466">
    <property type="entry name" value="Metal_Hydrolase"/>
</dbReference>
<evidence type="ECO:0000313" key="1">
    <source>
        <dbReference type="EMBL" id="GEK92284.1"/>
    </source>
</evidence>
<sequence length="123" mass="14125">MVRNAYIFSMADTQKEPFLGYMTVMQAAQSLLSIREIHPPDFMLHPRSTPEDFHWFTLDGALDHLQHGVTTAFNFNYSNHWGAAPSEKDNVDHQQFRAELASGMRFVHGIQPTADNHDQSRDH</sequence>
<dbReference type="SUPFAM" id="SSF51556">
    <property type="entry name" value="Metallo-dependent hydrolases"/>
    <property type="match status" value="1"/>
</dbReference>
<gene>
    <name evidence="1" type="ORF">GWA01_00540</name>
</gene>
<dbReference type="Proteomes" id="UP000321230">
    <property type="component" value="Unassembled WGS sequence"/>
</dbReference>
<dbReference type="RefSeq" id="WP_186819409.1">
    <property type="nucleotide sequence ID" value="NZ_BARC01000005.1"/>
</dbReference>
<evidence type="ECO:0000313" key="2">
    <source>
        <dbReference type="Proteomes" id="UP000321230"/>
    </source>
</evidence>
<protein>
    <submittedName>
        <fullName evidence="1">Uncharacterized protein</fullName>
    </submittedName>
</protein>
<dbReference type="Gene3D" id="3.20.20.140">
    <property type="entry name" value="Metal-dependent hydrolases"/>
    <property type="match status" value="1"/>
</dbReference>
<dbReference type="AlphaFoldDB" id="A0A511AVW6"/>
<keyword evidence="2" id="KW-1185">Reference proteome</keyword>
<proteinExistence type="predicted"/>
<accession>A0A511AVW6</accession>